<dbReference type="SUPFAM" id="SSF48403">
    <property type="entry name" value="Ankyrin repeat"/>
    <property type="match status" value="1"/>
</dbReference>
<dbReference type="InterPro" id="IPR002110">
    <property type="entry name" value="Ankyrin_rpt"/>
</dbReference>
<dbReference type="Pfam" id="PF12796">
    <property type="entry name" value="Ank_2"/>
    <property type="match status" value="1"/>
</dbReference>
<name>A0A814FY63_9BILA</name>
<dbReference type="PANTHER" id="PTHR46464">
    <property type="entry name" value="ANK_REP_REGION DOMAIN-CONTAINING PROTEIN"/>
    <property type="match status" value="1"/>
</dbReference>
<dbReference type="PRINTS" id="PR01415">
    <property type="entry name" value="ANKYRIN"/>
</dbReference>
<dbReference type="PROSITE" id="PS50297">
    <property type="entry name" value="ANK_REP_REGION"/>
    <property type="match status" value="1"/>
</dbReference>
<sequence>MEEYNIYGWTALHEACYKGYTNAVTRFLDYARETGKNLIEQRTIDDYKTTPVIIAALGGHLEIVDLLVQNGADINAELNFQKSKHGIIEIAAIRQHIELIVYLYNLIPDVPKRLKDLMVCSNLDKNTRASIGRTIELFSKEYNGIMKKLSKFKIETHEAKLKYLFDTEKIITYKLFSQSDFGLFLASYLKLNENNEDAISSCMLLILNLIENETIRRCFTQNNGIFYIVNYIENHKKRLKNLIESILKLLKKKSKDKCEDMFNDDSIDSFKDLSESEEKENKKITWVDCASIGQALNALSNYDDCLDALNKDQSNEKLIDYIKILFDFNNLNRLLQISNLDLYSNRKIIESLISKLNDGLIFEQYIGSYLSFLGNLVYDSQVNKRILNNSNLFELFLNFWKQILIVSNKLSVRRNDNENNKIMYFSTDVSLMSFNDYNFENLNHKDIKLIIDSIFEEKFLNSKISCVEKVTNTLSVLLFKNLKLTLIESIGKIIRHNKDLKEKYIFPSDLFYFTRPSDNDKASDDWVLNTVRFIRSLISLLEAITFIDKEYQMEVLRFLRNITDDDPEMQNRLVNLRIAFNSSLVNNFRNFLRKSSPFSIRSSALYCVWSLSGDKNYQECFDRKSIIYRAVGAQKFVDTLFEMDENLILICLEALTCMCNSPPYRDNDTNSLIYVQDDVAQVHAASAIVRILKSNNPHVLFACLKSISAMCVTIGYHNCAKNQFQFERLGTISLIIDISMRKHLSKRLRCEALMCLSMIILNNSNNRRVFFKTLGSKIDDFIEILISFLCDSNHQKESLIESLNTQLTAGLVICGFTYKNDDFIRRIIMTNGRIKWSVFRKILKNLIYLNEVALNEKNKERIFECEKMRCLYGFELAVLHNLISDADEDPRAIGMQILVDVIPKSSNSYLRSIACDYTARLICYNDCLVESLISINVVDILALSTIDNENFDVSRNDRQDVGITERGCAAIAIGFLTNLNAEARRILLRFAREQPRVMNALKYFNPCIHIDLITQWNHFKDLDISPRKEIKYARNKKEIK</sequence>
<dbReference type="InterPro" id="IPR043379">
    <property type="entry name" value="ANKAR"/>
</dbReference>
<comment type="caution">
    <text evidence="2">The sequence shown here is derived from an EMBL/GenBank/DDBJ whole genome shotgun (WGS) entry which is preliminary data.</text>
</comment>
<dbReference type="EMBL" id="CAJNOC010003542">
    <property type="protein sequence ID" value="CAF0987390.1"/>
    <property type="molecule type" value="Genomic_DNA"/>
</dbReference>
<dbReference type="InterPro" id="IPR036770">
    <property type="entry name" value="Ankyrin_rpt-contain_sf"/>
</dbReference>
<gene>
    <name evidence="2" type="ORF">OXX778_LOCUS15738</name>
</gene>
<protein>
    <submittedName>
        <fullName evidence="2">Uncharacterized protein</fullName>
    </submittedName>
</protein>
<reference evidence="2" key="1">
    <citation type="submission" date="2021-02" db="EMBL/GenBank/DDBJ databases">
        <authorList>
            <person name="Nowell W R."/>
        </authorList>
    </citation>
    <scope>NUCLEOTIDE SEQUENCE</scope>
    <source>
        <strain evidence="2">Ploen Becks lab</strain>
    </source>
</reference>
<dbReference type="InterPro" id="IPR016024">
    <property type="entry name" value="ARM-type_fold"/>
</dbReference>
<evidence type="ECO:0000256" key="1">
    <source>
        <dbReference type="PROSITE-ProRule" id="PRU00023"/>
    </source>
</evidence>
<evidence type="ECO:0000313" key="3">
    <source>
        <dbReference type="Proteomes" id="UP000663879"/>
    </source>
</evidence>
<dbReference type="PANTHER" id="PTHR46464:SF2">
    <property type="entry name" value="ANKYRIN AND ARMADILLO REPEAT-CONTAINING PROTEIN"/>
    <property type="match status" value="1"/>
</dbReference>
<dbReference type="Gene3D" id="1.25.40.20">
    <property type="entry name" value="Ankyrin repeat-containing domain"/>
    <property type="match status" value="1"/>
</dbReference>
<keyword evidence="3" id="KW-1185">Reference proteome</keyword>
<dbReference type="SMART" id="SM00248">
    <property type="entry name" value="ANK"/>
    <property type="match status" value="3"/>
</dbReference>
<accession>A0A814FY63</accession>
<proteinExistence type="predicted"/>
<dbReference type="SUPFAM" id="SSF48371">
    <property type="entry name" value="ARM repeat"/>
    <property type="match status" value="1"/>
</dbReference>
<organism evidence="2 3">
    <name type="scientific">Brachionus calyciflorus</name>
    <dbReference type="NCBI Taxonomy" id="104777"/>
    <lineage>
        <taxon>Eukaryota</taxon>
        <taxon>Metazoa</taxon>
        <taxon>Spiralia</taxon>
        <taxon>Gnathifera</taxon>
        <taxon>Rotifera</taxon>
        <taxon>Eurotatoria</taxon>
        <taxon>Monogononta</taxon>
        <taxon>Pseudotrocha</taxon>
        <taxon>Ploima</taxon>
        <taxon>Brachionidae</taxon>
        <taxon>Brachionus</taxon>
    </lineage>
</organism>
<dbReference type="PROSITE" id="PS50088">
    <property type="entry name" value="ANK_REPEAT"/>
    <property type="match status" value="1"/>
</dbReference>
<feature type="repeat" description="ANK" evidence="1">
    <location>
        <begin position="47"/>
        <end position="79"/>
    </location>
</feature>
<dbReference type="OrthoDB" id="1683831at2759"/>
<dbReference type="Gene3D" id="1.25.10.10">
    <property type="entry name" value="Leucine-rich Repeat Variant"/>
    <property type="match status" value="1"/>
</dbReference>
<dbReference type="InterPro" id="IPR011989">
    <property type="entry name" value="ARM-like"/>
</dbReference>
<evidence type="ECO:0000313" key="2">
    <source>
        <dbReference type="EMBL" id="CAF0987390.1"/>
    </source>
</evidence>
<dbReference type="AlphaFoldDB" id="A0A814FY63"/>
<dbReference type="Proteomes" id="UP000663879">
    <property type="component" value="Unassembled WGS sequence"/>
</dbReference>
<keyword evidence="1" id="KW-0040">ANK repeat</keyword>